<organism evidence="1 2">
    <name type="scientific">Robertmurraya mangrovi</name>
    <dbReference type="NCBI Taxonomy" id="3098077"/>
    <lineage>
        <taxon>Bacteria</taxon>
        <taxon>Bacillati</taxon>
        <taxon>Bacillota</taxon>
        <taxon>Bacilli</taxon>
        <taxon>Bacillales</taxon>
        <taxon>Bacillaceae</taxon>
        <taxon>Robertmurraya</taxon>
    </lineage>
</organism>
<reference evidence="1 2" key="1">
    <citation type="submission" date="2023-11" db="EMBL/GenBank/DDBJ databases">
        <title>Bacillus jintuensis, isolated from a mudflat on the Beibu Gulf coast.</title>
        <authorList>
            <person name="Li M."/>
        </authorList>
    </citation>
    <scope>NUCLEOTIDE SEQUENCE [LARGE SCALE GENOMIC DNA]</scope>
    <source>
        <strain evidence="1 2">31A1R</strain>
    </source>
</reference>
<comment type="caution">
    <text evidence="1">The sequence shown here is derived from an EMBL/GenBank/DDBJ whole genome shotgun (WGS) entry which is preliminary data.</text>
</comment>
<dbReference type="EMBL" id="JAXOFX010000003">
    <property type="protein sequence ID" value="MDZ5471309.1"/>
    <property type="molecule type" value="Genomic_DNA"/>
</dbReference>
<name>A0ABU5IVX9_9BACI</name>
<protein>
    <submittedName>
        <fullName evidence="1">Flavoprotein</fullName>
    </submittedName>
</protein>
<dbReference type="SUPFAM" id="SSF54427">
    <property type="entry name" value="NTF2-like"/>
    <property type="match status" value="1"/>
</dbReference>
<gene>
    <name evidence="1" type="ORF">SM124_06070</name>
</gene>
<accession>A0ABU5IVX9</accession>
<evidence type="ECO:0000313" key="1">
    <source>
        <dbReference type="EMBL" id="MDZ5471309.1"/>
    </source>
</evidence>
<evidence type="ECO:0000313" key="2">
    <source>
        <dbReference type="Proteomes" id="UP001290455"/>
    </source>
</evidence>
<sequence length="129" mass="15162">MEFRSFLDTYINTWIQSSLTDLRNMISEDYQAREISGGQIIDFGYEESIKGWEQGFTYVLENQAEWKIHEVSTIPLREDEVMAVLEATLVIDGKSLHTANLFFQTFKKRDDNNWKLVRSYIEAGIQKNR</sequence>
<proteinExistence type="predicted"/>
<dbReference type="RefSeq" id="WP_322445608.1">
    <property type="nucleotide sequence ID" value="NZ_JAXOFX010000003.1"/>
</dbReference>
<keyword evidence="2" id="KW-1185">Reference proteome</keyword>
<dbReference type="Proteomes" id="UP001290455">
    <property type="component" value="Unassembled WGS sequence"/>
</dbReference>
<dbReference type="InterPro" id="IPR032710">
    <property type="entry name" value="NTF2-like_dom_sf"/>
</dbReference>